<evidence type="ECO:0000256" key="2">
    <source>
        <dbReference type="SAM" id="Phobius"/>
    </source>
</evidence>
<feature type="compositionally biased region" description="Low complexity" evidence="1">
    <location>
        <begin position="299"/>
        <end position="308"/>
    </location>
</feature>
<keyword evidence="2" id="KW-0812">Transmembrane</keyword>
<feature type="transmembrane region" description="Helical" evidence="2">
    <location>
        <begin position="152"/>
        <end position="174"/>
    </location>
</feature>
<feature type="transmembrane region" description="Helical" evidence="2">
    <location>
        <begin position="420"/>
        <end position="446"/>
    </location>
</feature>
<dbReference type="InterPro" id="IPR036259">
    <property type="entry name" value="MFS_trans_sf"/>
</dbReference>
<feature type="transmembrane region" description="Helical" evidence="2">
    <location>
        <begin position="521"/>
        <end position="537"/>
    </location>
</feature>
<sequence length="656" mass="72150">MSKDEPEAIPDQNDFDDLDEDLGWSCNYLMVCILLPLFNGFINGYSWSGLALHYQDMGWPIERAGTACTIGFGLRLVFQQAQMRAGFWVVVPLGLFHLATAILGTIYTTQEWAVILEVATFQCLDPSITIEGIAFDVFGLSETMARQASSTVLAVFTFAVAGAVTIGGIIYDFAGWQGMSAFHAICQLIVLSQLVAQPVVRKSFWEFFKKEMVKETESNAFALSVVPAPKQNPAQDLHALQLEEVDALPGAVPDQNERDIEEGRKTGGSQLNQASKEPANTAEYQPQGSSFGHGRESKASSQRSSAMSDPDGPTGRPGRERHTRGSVRTTQTRKTGASRGTRGTQLSGRSALTVRSAMSGRTQRTALSRLTNMKDSDNFQHHFMASNVLRPTIAQRAGPGPEEDVEDKTRSKAVPKDLRIPLTLIVICCFCNYACYVIEFSTFAIFFKAYHGREAATWASLAQTAGDLVAAVMMKLLRSDVEEVENPSFLRRMTMQPYNIVCLLFCWILCNLGMISPLLPVAVAAQVIMGTVFVYIMKMTNDLNLFFSMGDTSLYLTLQVYCKNAEACGGCISSFLGPFLFARVNPFFPFVVSTAMSTLTFVLFTAGFCQRVGCEDIETAEAQRSRRLGTKRVSHWSVVSRKTTDVGPVVAELHES</sequence>
<feature type="transmembrane region" description="Helical" evidence="2">
    <location>
        <begin position="587"/>
        <end position="608"/>
    </location>
</feature>
<feature type="region of interest" description="Disordered" evidence="1">
    <location>
        <begin position="260"/>
        <end position="364"/>
    </location>
</feature>
<evidence type="ECO:0000313" key="4">
    <source>
        <dbReference type="Proteomes" id="UP001642484"/>
    </source>
</evidence>
<keyword evidence="4" id="KW-1185">Reference proteome</keyword>
<dbReference type="SUPFAM" id="SSF103473">
    <property type="entry name" value="MFS general substrate transporter"/>
    <property type="match status" value="1"/>
</dbReference>
<protein>
    <submittedName>
        <fullName evidence="3">Uncharacterized protein</fullName>
    </submittedName>
</protein>
<accession>A0ABP0N406</accession>
<feature type="transmembrane region" description="Helical" evidence="2">
    <location>
        <begin position="85"/>
        <end position="107"/>
    </location>
</feature>
<feature type="compositionally biased region" description="Polar residues" evidence="1">
    <location>
        <begin position="341"/>
        <end position="350"/>
    </location>
</feature>
<proteinExistence type="predicted"/>
<keyword evidence="2" id="KW-1133">Transmembrane helix</keyword>
<feature type="transmembrane region" description="Helical" evidence="2">
    <location>
        <begin position="22"/>
        <end position="42"/>
    </location>
</feature>
<gene>
    <name evidence="3" type="ORF">CCMP2556_LOCUS28433</name>
</gene>
<comment type="caution">
    <text evidence="3">The sequence shown here is derived from an EMBL/GenBank/DDBJ whole genome shotgun (WGS) entry which is preliminary data.</text>
</comment>
<feature type="transmembrane region" description="Helical" evidence="2">
    <location>
        <begin position="458"/>
        <end position="477"/>
    </location>
</feature>
<organism evidence="3 4">
    <name type="scientific">Durusdinium trenchii</name>
    <dbReference type="NCBI Taxonomy" id="1381693"/>
    <lineage>
        <taxon>Eukaryota</taxon>
        <taxon>Sar</taxon>
        <taxon>Alveolata</taxon>
        <taxon>Dinophyceae</taxon>
        <taxon>Suessiales</taxon>
        <taxon>Symbiodiniaceae</taxon>
        <taxon>Durusdinium</taxon>
    </lineage>
</organism>
<feature type="transmembrane region" description="Helical" evidence="2">
    <location>
        <begin position="498"/>
        <end position="515"/>
    </location>
</feature>
<evidence type="ECO:0000256" key="1">
    <source>
        <dbReference type="SAM" id="MobiDB-lite"/>
    </source>
</evidence>
<dbReference type="Proteomes" id="UP001642484">
    <property type="component" value="Unassembled WGS sequence"/>
</dbReference>
<evidence type="ECO:0000313" key="3">
    <source>
        <dbReference type="EMBL" id="CAK9057647.1"/>
    </source>
</evidence>
<keyword evidence="2" id="KW-0472">Membrane</keyword>
<dbReference type="EMBL" id="CAXAMN010021295">
    <property type="protein sequence ID" value="CAK9057647.1"/>
    <property type="molecule type" value="Genomic_DNA"/>
</dbReference>
<reference evidence="3 4" key="1">
    <citation type="submission" date="2024-02" db="EMBL/GenBank/DDBJ databases">
        <authorList>
            <person name="Chen Y."/>
            <person name="Shah S."/>
            <person name="Dougan E. K."/>
            <person name="Thang M."/>
            <person name="Chan C."/>
        </authorList>
    </citation>
    <scope>NUCLEOTIDE SEQUENCE [LARGE SCALE GENOMIC DNA]</scope>
</reference>
<feature type="compositionally biased region" description="Polar residues" evidence="1">
    <location>
        <begin position="326"/>
        <end position="335"/>
    </location>
</feature>
<name>A0ABP0N406_9DINO</name>